<dbReference type="OrthoDB" id="270010at2759"/>
<organism evidence="2 3">
    <name type="scientific">Strigomonas culicis</name>
    <dbReference type="NCBI Taxonomy" id="28005"/>
    <lineage>
        <taxon>Eukaryota</taxon>
        <taxon>Discoba</taxon>
        <taxon>Euglenozoa</taxon>
        <taxon>Kinetoplastea</taxon>
        <taxon>Metakinetoplastina</taxon>
        <taxon>Trypanosomatida</taxon>
        <taxon>Trypanosomatidae</taxon>
        <taxon>Strigomonadinae</taxon>
        <taxon>Strigomonas</taxon>
    </lineage>
</organism>
<feature type="compositionally biased region" description="Low complexity" evidence="1">
    <location>
        <begin position="627"/>
        <end position="645"/>
    </location>
</feature>
<accession>S9W515</accession>
<comment type="caution">
    <text evidence="2">The sequence shown here is derived from an EMBL/GenBank/DDBJ whole genome shotgun (WGS) entry which is preliminary data.</text>
</comment>
<reference evidence="2 3" key="1">
    <citation type="journal article" date="2013" name="PLoS ONE">
        <title>Predicting the Proteins of Angomonas deanei, Strigomonas culicis and Their Respective Endosymbionts Reveals New Aspects of the Trypanosomatidae Family.</title>
        <authorList>
            <person name="Motta M.C."/>
            <person name="Martins A.C."/>
            <person name="de Souza S.S."/>
            <person name="Catta-Preta C.M."/>
            <person name="Silva R."/>
            <person name="Klein C.C."/>
            <person name="de Almeida L.G."/>
            <person name="de Lima Cunha O."/>
            <person name="Ciapina L.P."/>
            <person name="Brocchi M."/>
            <person name="Colabardini A.C."/>
            <person name="de Araujo Lima B."/>
            <person name="Machado C.R."/>
            <person name="de Almeida Soares C.M."/>
            <person name="Probst C.M."/>
            <person name="de Menezes C.B."/>
            <person name="Thompson C.E."/>
            <person name="Bartholomeu D.C."/>
            <person name="Gradia D.F."/>
            <person name="Pavoni D.P."/>
            <person name="Grisard E.C."/>
            <person name="Fantinatti-Garboggini F."/>
            <person name="Marchini F.K."/>
            <person name="Rodrigues-Luiz G.F."/>
            <person name="Wagner G."/>
            <person name="Goldman G.H."/>
            <person name="Fietto J.L."/>
            <person name="Elias M.C."/>
            <person name="Goldman M.H."/>
            <person name="Sagot M.F."/>
            <person name="Pereira M."/>
            <person name="Stoco P.H."/>
            <person name="de Mendonca-Neto R.P."/>
            <person name="Teixeira S.M."/>
            <person name="Maciel T.E."/>
            <person name="de Oliveira Mendes T.A."/>
            <person name="Urmenyi T.P."/>
            <person name="de Souza W."/>
            <person name="Schenkman S."/>
            <person name="de Vasconcelos A.T."/>
        </authorList>
    </citation>
    <scope>NUCLEOTIDE SEQUENCE [LARGE SCALE GENOMIC DNA]</scope>
</reference>
<gene>
    <name evidence="2" type="ORF">STCU_03713</name>
</gene>
<feature type="compositionally biased region" description="Basic and acidic residues" evidence="1">
    <location>
        <begin position="734"/>
        <end position="745"/>
    </location>
</feature>
<keyword evidence="3" id="KW-1185">Reference proteome</keyword>
<feature type="region of interest" description="Disordered" evidence="1">
    <location>
        <begin position="734"/>
        <end position="778"/>
    </location>
</feature>
<evidence type="ECO:0000313" key="2">
    <source>
        <dbReference type="EMBL" id="EPY30990.1"/>
    </source>
</evidence>
<sequence>MAATSQTLSTILATDMNYYAGDPQLLRVERYANRIEMLLQSQRSDLLTARVAIHAQLREAFAHPETQRRLEPFLNPGENMNEYVTSAKSRAKFFSRKQQQLQTAILQSAEQEQLKAAHGALAAWERENAVLLRHQMFMTYMPSQALLLESAATVALYRQYATLEEGEYTSESSEGEVPDILKRMGGNPKPYFTQSEGAFEVDEHTKMFSQQVLQNKRVEYEQLRGDVAELRSRLEQCPTVKRLEDFVRLRSDIFAEFGIDRLVSLCWRRDRQLANPNEGGVDSSLLGLPSANEFVESVRVAQYSLPKIVEATYKNYQNILTMDDWDAMVRNTDKEARELMERLKPLRDKEIFRYWFLACLTADCPSNGPNKIVGKNTGMEEYKKFWLPQKSSYLPSITPNRATFAAKVAALRCLPHIVVLSPATYRYRENNDPNSLKSGTVDLMVYDTTNEKVLLMVANSTDARRPRGAYLNAQEDRYRLAAVVRAAVTYENQYHGFQCSGFVAEYFFDPEEGPEENYYCVMAPQRVYRKTPVEVDVPIKAFRPFTSCPPRYYLLGSNWGVSAGTPHNPYPASFAHMELNEDAIAVCDALPDGFVAQHVLPGLKSRAEGMEELEAEKRRKDAEGRAALPLRTPRTPHTSRSTASAMQTPRHADPLVELEAEEGAGPREEEDPLSPLVADDVLNPVREHLLRHRRQWQDPVFTQARAANKDLRALPAVKDGQVRTPLGVFNDMMRTRYGDGTRRPPDVGPTAVRRPDGSREPYGPARVPVSTYGVRDDGGPVGTVRYGRYVPVRRYR</sequence>
<name>S9W515_9TRYP</name>
<proteinExistence type="predicted"/>
<dbReference type="EMBL" id="ATMH01003713">
    <property type="protein sequence ID" value="EPY30990.1"/>
    <property type="molecule type" value="Genomic_DNA"/>
</dbReference>
<dbReference type="AlphaFoldDB" id="S9W515"/>
<dbReference type="Proteomes" id="UP000015354">
    <property type="component" value="Unassembled WGS sequence"/>
</dbReference>
<feature type="compositionally biased region" description="Basic and acidic residues" evidence="1">
    <location>
        <begin position="612"/>
        <end position="624"/>
    </location>
</feature>
<feature type="region of interest" description="Disordered" evidence="1">
    <location>
        <begin position="612"/>
        <end position="654"/>
    </location>
</feature>
<protein>
    <submittedName>
        <fullName evidence="2">Uncharacterized protein</fullName>
    </submittedName>
</protein>
<evidence type="ECO:0000313" key="3">
    <source>
        <dbReference type="Proteomes" id="UP000015354"/>
    </source>
</evidence>
<evidence type="ECO:0000256" key="1">
    <source>
        <dbReference type="SAM" id="MobiDB-lite"/>
    </source>
</evidence>